<dbReference type="SUPFAM" id="SSF48452">
    <property type="entry name" value="TPR-like"/>
    <property type="match status" value="1"/>
</dbReference>
<dbReference type="InterPro" id="IPR011990">
    <property type="entry name" value="TPR-like_helical_dom_sf"/>
</dbReference>
<gene>
    <name evidence="1" type="ORF">CLV51_1011679</name>
</gene>
<dbReference type="InterPro" id="IPR021314">
    <property type="entry name" value="DUF2911"/>
</dbReference>
<evidence type="ECO:0000313" key="2">
    <source>
        <dbReference type="Proteomes" id="UP000240971"/>
    </source>
</evidence>
<dbReference type="AlphaFoldDB" id="A0A2P8HVY4"/>
<dbReference type="Pfam" id="PF11138">
    <property type="entry name" value="DUF2911"/>
    <property type="match status" value="1"/>
</dbReference>
<reference evidence="1 2" key="1">
    <citation type="submission" date="2018-03" db="EMBL/GenBank/DDBJ databases">
        <title>Genomic Encyclopedia of Archaeal and Bacterial Type Strains, Phase II (KMG-II): from individual species to whole genera.</title>
        <authorList>
            <person name="Goeker M."/>
        </authorList>
    </citation>
    <scope>NUCLEOTIDE SEQUENCE [LARGE SCALE GENOMIC DNA]</scope>
    <source>
        <strain evidence="1 2">DSM 24859</strain>
    </source>
</reference>
<name>A0A2P8HVY4_CHINA</name>
<dbReference type="Proteomes" id="UP000240971">
    <property type="component" value="Unassembled WGS sequence"/>
</dbReference>
<accession>A0A2P8HVY4</accession>
<sequence>MKKVMAACITMAIFQFVFIGLVQAQLTSLPNGGNKRASVAEQIGITEVTINYSRPHVKNREGHIWGELIPVGYVDQGFGPSKAAPWRAGANENTTIEFSTNVKIEGQSLAAGKYGFFVAYDPNECTLLFSKNTSSWGSFYYNPAEDALRVKVKPIQTDKSVEWLKYEFADQTPTSATVQLQWEKLIIPFKIDVDVINTQLESYRNELRSSKGFTWESWNEAALYCAQNKTNLDEALLWADNATNVDFGGSQSFQAWSTKAMILDSLGRSAEATAAMKKGLPFGDVNELYFYARTLAANKKGKEAFEIFKMDYDKHPDVFLTNAGMARAYSAIGDYKKALPFAQKARAQAPDQPNKDRLDKIIKTLQDGKDVN</sequence>
<protein>
    <submittedName>
        <fullName evidence="1">Uncharacterized protein</fullName>
    </submittedName>
</protein>
<dbReference type="EMBL" id="PYAW01000001">
    <property type="protein sequence ID" value="PSL50334.1"/>
    <property type="molecule type" value="Genomic_DNA"/>
</dbReference>
<proteinExistence type="predicted"/>
<organism evidence="1 2">
    <name type="scientific">Chitinophaga niastensis</name>
    <dbReference type="NCBI Taxonomy" id="536980"/>
    <lineage>
        <taxon>Bacteria</taxon>
        <taxon>Pseudomonadati</taxon>
        <taxon>Bacteroidota</taxon>
        <taxon>Chitinophagia</taxon>
        <taxon>Chitinophagales</taxon>
        <taxon>Chitinophagaceae</taxon>
        <taxon>Chitinophaga</taxon>
    </lineage>
</organism>
<keyword evidence="2" id="KW-1185">Reference proteome</keyword>
<dbReference type="Gene3D" id="1.25.40.10">
    <property type="entry name" value="Tetratricopeptide repeat domain"/>
    <property type="match status" value="1"/>
</dbReference>
<comment type="caution">
    <text evidence="1">The sequence shown here is derived from an EMBL/GenBank/DDBJ whole genome shotgun (WGS) entry which is preliminary data.</text>
</comment>
<dbReference type="RefSeq" id="WP_106527486.1">
    <property type="nucleotide sequence ID" value="NZ_PYAW01000001.1"/>
</dbReference>
<dbReference type="OrthoDB" id="9808374at2"/>
<evidence type="ECO:0000313" key="1">
    <source>
        <dbReference type="EMBL" id="PSL50334.1"/>
    </source>
</evidence>